<dbReference type="EMBL" id="QDGZ01000004">
    <property type="protein sequence ID" value="PVG82734.1"/>
    <property type="molecule type" value="Genomic_DNA"/>
</dbReference>
<evidence type="ECO:0000256" key="1">
    <source>
        <dbReference type="SAM" id="MobiDB-lite"/>
    </source>
</evidence>
<keyword evidence="4" id="KW-1185">Reference proteome</keyword>
<feature type="compositionally biased region" description="Polar residues" evidence="1">
    <location>
        <begin position="504"/>
        <end position="515"/>
    </location>
</feature>
<dbReference type="Gene3D" id="2.60.40.2700">
    <property type="match status" value="2"/>
</dbReference>
<organism evidence="3 4">
    <name type="scientific">Nocardioides gansuensis</name>
    <dbReference type="NCBI Taxonomy" id="2138300"/>
    <lineage>
        <taxon>Bacteria</taxon>
        <taxon>Bacillati</taxon>
        <taxon>Actinomycetota</taxon>
        <taxon>Actinomycetes</taxon>
        <taxon>Propionibacteriales</taxon>
        <taxon>Nocardioidaceae</taxon>
        <taxon>Nocardioides</taxon>
    </lineage>
</organism>
<feature type="compositionally biased region" description="Polar residues" evidence="1">
    <location>
        <begin position="440"/>
        <end position="455"/>
    </location>
</feature>
<name>A0A2T8FAK0_9ACTN</name>
<dbReference type="InterPro" id="IPR032109">
    <property type="entry name" value="Big_3_5"/>
</dbReference>
<dbReference type="Gene3D" id="2.60.40.10">
    <property type="entry name" value="Immunoglobulins"/>
    <property type="match status" value="10"/>
</dbReference>
<evidence type="ECO:0000259" key="2">
    <source>
        <dbReference type="Pfam" id="PF16640"/>
    </source>
</evidence>
<comment type="caution">
    <text evidence="3">The sequence shown here is derived from an EMBL/GenBank/DDBJ whole genome shotgun (WGS) entry which is preliminary data.</text>
</comment>
<protein>
    <recommendedName>
        <fullName evidence="2">Bacterial Ig-like domain-containing protein</fullName>
    </recommendedName>
</protein>
<feature type="domain" description="Bacterial Ig-like" evidence="2">
    <location>
        <begin position="1245"/>
        <end position="1328"/>
    </location>
</feature>
<evidence type="ECO:0000313" key="4">
    <source>
        <dbReference type="Proteomes" id="UP000246018"/>
    </source>
</evidence>
<feature type="region of interest" description="Disordered" evidence="1">
    <location>
        <begin position="440"/>
        <end position="465"/>
    </location>
</feature>
<dbReference type="Proteomes" id="UP000246018">
    <property type="component" value="Unassembled WGS sequence"/>
</dbReference>
<proteinExistence type="predicted"/>
<dbReference type="GO" id="GO:0005975">
    <property type="term" value="P:carbohydrate metabolic process"/>
    <property type="evidence" value="ECO:0007669"/>
    <property type="project" value="UniProtKB-ARBA"/>
</dbReference>
<feature type="region of interest" description="Disordered" evidence="1">
    <location>
        <begin position="491"/>
        <end position="515"/>
    </location>
</feature>
<sequence length="1330" mass="140584">MQQPDDATSILTWAHAGGASRYEVQVDDDAGFGSPYATVQTVNNTYIPTMNLKSGTNFWRVRALNSASESSSWSDHSFGNPALKVPVPASPAEGAVLVQPANPPLLSWTGVPSATSYSVEVDGDNDFVGAFSYTTQTTSLVVPDPLQDGDWYWRVTASKGPGFASMPSNASRFVISPLAAPTITSPPDNPDIELQDVVLDWAPVPGAKSYDVQVATNTDFTVGGSLIEEKLGILGTRYSPPITYNNNQYFWRVRAVDLTGHATPWTESHFSFNRTYPYVPEPVYPAKATLETVGAPFHFQWRSVKHASEYELQVGTQSNFSAGTFDSCRIAGTTFTPGAFAVNTNGQPSTNRINEDCLPQAGAINYWRVRPLDRPRTQPGEIPGVQGLYSPTHSFIYQPLSVKNLSPSGGETVDVPTLTWDPVIGAETYEIRIRRANGSEVDSATTSSTSYTMDGTTPLDPANNPHRWEIMAVNAKGERSVNYINTFNVSGSVPSEPEPGLTPLSPTSSTPGIQQAPSLTWSPLPAAHHYAVLIGNATDEDPATPGPDQVWFGHGAGDLFGQPVPYPAMTDTSKRLLEPGSYDWKVMAFAADDTILATGPEGRFTVQPLTSVTGHAVALDGGELALFEADPPTGTPCVPGSGPCTVPATPVLRWTPDVRASFYMVYVSEDASFTNLIEPSSAIPATANTYYAPTLDNQDHTYADNQAGQAYYWHIRPCRTIGNCGPDPVSTIGNAQHSFVKQSPAVGGDAFAGSIGLTSSSPAGTEITFSWDNYFDTNRAALWARTGEERPQAAKQYRIQVDDDLSFAAPLVDERVVDQTTYTAFDRLYPEGTFHWRVQAIDSDDNGLTWSTVKTFTKQSPQVSLTSPVGQQVVAGTTPLRWASQAFASSYEVEVYKNNDATFSSANKVFGKTNLKTPAYAHNVPLSPSPQPYIWRVRRTDADGNKGPWSEPGRFLVSSGAMSIVSPANGGSQPANAPVLQWAPVAGASTYAVQVRPASGSGATVNTTTVASGYAAVSTLGTGTYVWTVTAKDPGGNAIGSAEGTFSVDASVGVVQGAQIHAPTGTGVGQTVTSTLPTWNQAGVTSTYQWLRDGANIGGATAATYVLSAADYGKSVSLKVTGKKDGFSDGTSVSNSIGVSAGGALQATAPPAITGTAVVGNSLRVSTGSWAEPGGTFGYQWLRTGAPIPGATTPSYTLKPGDAGKDISATVTARKAGFSDGAAAAAAVAVPKLVSSTVATLSKTRTSPAKRVKIGITVTVPGVKGPVGPIKVYDGAKRLKTLTLVSTRDGKIGWRLPKLKVGKHKIKAVYSGNASTASSKSKIVKLYVVR</sequence>
<dbReference type="InterPro" id="IPR013783">
    <property type="entry name" value="Ig-like_fold"/>
</dbReference>
<accession>A0A2T8FAK0</accession>
<evidence type="ECO:0000313" key="3">
    <source>
        <dbReference type="EMBL" id="PVG82734.1"/>
    </source>
</evidence>
<gene>
    <name evidence="3" type="ORF">DDE18_10235</name>
</gene>
<reference evidence="3 4" key="1">
    <citation type="submission" date="2018-04" db="EMBL/GenBank/DDBJ databases">
        <title>Genome of Nocardioides gansuensis WSJ-1.</title>
        <authorList>
            <person name="Wu S."/>
            <person name="Wang G."/>
        </authorList>
    </citation>
    <scope>NUCLEOTIDE SEQUENCE [LARGE SCALE GENOMIC DNA]</scope>
    <source>
        <strain evidence="3 4">WSJ-1</strain>
    </source>
</reference>
<dbReference type="Pfam" id="PF16640">
    <property type="entry name" value="Big_3_5"/>
    <property type="match status" value="1"/>
</dbReference>